<dbReference type="EMBL" id="CM047591">
    <property type="protein sequence ID" value="KAI9918217.1"/>
    <property type="molecule type" value="Genomic_DNA"/>
</dbReference>
<gene>
    <name evidence="1" type="ORF">PsorP6_012208</name>
</gene>
<sequence>MPKYFGRLDESLDLYFFQAQKYCQSQNIDIFDDRYLNYAIPLITINLRCARIEQLRNVMSQELVPVDIQERLREKLDDLKRKNCRNFEEYIDKFRKLMSDVRDMSNLDRVMCLTRGLLLRTWQEVRYRRYYTTKPIQLL</sequence>
<accession>A0ACC0WHI3</accession>
<keyword evidence="2" id="KW-1185">Reference proteome</keyword>
<organism evidence="1 2">
    <name type="scientific">Peronosclerospora sorghi</name>
    <dbReference type="NCBI Taxonomy" id="230839"/>
    <lineage>
        <taxon>Eukaryota</taxon>
        <taxon>Sar</taxon>
        <taxon>Stramenopiles</taxon>
        <taxon>Oomycota</taxon>
        <taxon>Peronosporomycetes</taxon>
        <taxon>Peronosporales</taxon>
        <taxon>Peronosporaceae</taxon>
        <taxon>Peronosclerospora</taxon>
    </lineage>
</organism>
<evidence type="ECO:0000313" key="2">
    <source>
        <dbReference type="Proteomes" id="UP001163321"/>
    </source>
</evidence>
<proteinExistence type="predicted"/>
<dbReference type="Proteomes" id="UP001163321">
    <property type="component" value="Chromosome 12"/>
</dbReference>
<evidence type="ECO:0000313" key="1">
    <source>
        <dbReference type="EMBL" id="KAI9918217.1"/>
    </source>
</evidence>
<reference evidence="1 2" key="1">
    <citation type="journal article" date="2022" name="bioRxiv">
        <title>The genome of the oomycete Peronosclerospora sorghi, a cosmopolitan pathogen of maize and sorghum, is inflated with dispersed pseudogenes.</title>
        <authorList>
            <person name="Fletcher K."/>
            <person name="Martin F."/>
            <person name="Isakeit T."/>
            <person name="Cavanaugh K."/>
            <person name="Magill C."/>
            <person name="Michelmore R."/>
        </authorList>
    </citation>
    <scope>NUCLEOTIDE SEQUENCE [LARGE SCALE GENOMIC DNA]</scope>
    <source>
        <strain evidence="1">P6</strain>
    </source>
</reference>
<name>A0ACC0WHI3_9STRA</name>
<protein>
    <submittedName>
        <fullName evidence="1">Uncharacterized protein</fullName>
    </submittedName>
</protein>
<comment type="caution">
    <text evidence="1">The sequence shown here is derived from an EMBL/GenBank/DDBJ whole genome shotgun (WGS) entry which is preliminary data.</text>
</comment>